<geneLocation type="plasmid" evidence="2 3">
    <name>unnamed3</name>
</geneLocation>
<dbReference type="EMBL" id="CP100358">
    <property type="protein sequence ID" value="UTF55984.1"/>
    <property type="molecule type" value="Genomic_DNA"/>
</dbReference>
<dbReference type="GeneID" id="73292591"/>
<evidence type="ECO:0000256" key="1">
    <source>
        <dbReference type="SAM" id="MobiDB-lite"/>
    </source>
</evidence>
<accession>A0A9E7NFE2</accession>
<keyword evidence="2" id="KW-0614">Plasmid</keyword>
<proteinExistence type="predicted"/>
<gene>
    <name evidence="2" type="ORF">NGM29_21055</name>
</gene>
<evidence type="ECO:0000313" key="3">
    <source>
        <dbReference type="Proteomes" id="UP001056855"/>
    </source>
</evidence>
<dbReference type="Proteomes" id="UP001056855">
    <property type="component" value="Plasmid unnamed3"/>
</dbReference>
<protein>
    <submittedName>
        <fullName evidence="2">Phage tail tube protein</fullName>
    </submittedName>
</protein>
<dbReference type="Pfam" id="PF18906">
    <property type="entry name" value="Phage_tube_2"/>
    <property type="match status" value="1"/>
</dbReference>
<evidence type="ECO:0000313" key="2">
    <source>
        <dbReference type="EMBL" id="UTF55984.1"/>
    </source>
</evidence>
<feature type="compositionally biased region" description="Basic and acidic residues" evidence="1">
    <location>
        <begin position="56"/>
        <end position="69"/>
    </location>
</feature>
<keyword evidence="3" id="KW-1185">Reference proteome</keyword>
<feature type="region of interest" description="Disordered" evidence="1">
    <location>
        <begin position="55"/>
        <end position="74"/>
    </location>
</feature>
<dbReference type="AlphaFoldDB" id="A0A9E7NFE2"/>
<organism evidence="2 3">
    <name type="scientific">Natronosalvus rutilus</name>
    <dbReference type="NCBI Taxonomy" id="2953753"/>
    <lineage>
        <taxon>Archaea</taxon>
        <taxon>Methanobacteriati</taxon>
        <taxon>Methanobacteriota</taxon>
        <taxon>Stenosarchaea group</taxon>
        <taxon>Halobacteria</taxon>
        <taxon>Halobacteriales</taxon>
        <taxon>Natrialbaceae</taxon>
        <taxon>Natronosalvus</taxon>
    </lineage>
</organism>
<dbReference type="KEGG" id="sawl:NGM29_21055"/>
<dbReference type="RefSeq" id="WP_254161550.1">
    <property type="nucleotide sequence ID" value="NZ_CP100358.1"/>
</dbReference>
<name>A0A9E7NFE2_9EURY</name>
<sequence length="341" mass="36976">MSTQPHPYKAELTQIALAIEGQQKTEVVPTRYPGFLSGDQDMTDPEIDWQEGRYVGADRDPHDHTEGQHSFDGGSWTIHPYDGFPIAWAMGSETVTVDDPEAGLTTHTIERLHDGAPPTATVEGAFFGRGSQEDLVNGFLGVYPDTATIQQDNEGKLEVTTDLIGLGLTPDTQDGTRSAVDVSLPDRQPWRFSKVDSNLELAFGAGAQSFARVIDFSLEIANNATAEHYIEESEGNEPYELLYGNGGYSLEVEIAVTDNSIYQEMADPTQGGFDTSITFVKDSNETLEIRSTGCRMEGAPHGVPEEGKIEVPITILPRQTTITVVDSESDGTGYLEAGTPA</sequence>
<reference evidence="2" key="1">
    <citation type="submission" date="2022-06" db="EMBL/GenBank/DDBJ databases">
        <title>Diverse halophilic archaea isolated from saline environments.</title>
        <authorList>
            <person name="Cui H.-L."/>
        </authorList>
    </citation>
    <scope>NUCLEOTIDE SEQUENCE</scope>
    <source>
        <strain evidence="2">WLHS1</strain>
        <plasmid evidence="2">unnamed3</plasmid>
    </source>
</reference>
<dbReference type="InterPro" id="IPR044000">
    <property type="entry name" value="Phage_tube_2"/>
</dbReference>